<dbReference type="InterPro" id="IPR045851">
    <property type="entry name" value="AMP-bd_C_sf"/>
</dbReference>
<comment type="caution">
    <text evidence="7">The sequence shown here is derived from an EMBL/GenBank/DDBJ whole genome shotgun (WGS) entry which is preliminary data.</text>
</comment>
<evidence type="ECO:0008006" key="9">
    <source>
        <dbReference type="Google" id="ProtNLM"/>
    </source>
</evidence>
<dbReference type="InterPro" id="IPR025110">
    <property type="entry name" value="AMP-bd_C"/>
</dbReference>
<keyword evidence="8" id="KW-1185">Reference proteome</keyword>
<dbReference type="EMBL" id="JAVRBK010000008">
    <property type="protein sequence ID" value="KAK5640498.1"/>
    <property type="molecule type" value="Genomic_DNA"/>
</dbReference>
<keyword evidence="3" id="KW-0436">Ligase</keyword>
<dbReference type="InterPro" id="IPR020845">
    <property type="entry name" value="AMP-binding_CS"/>
</dbReference>
<dbReference type="GO" id="GO:0005777">
    <property type="term" value="C:peroxisome"/>
    <property type="evidence" value="ECO:0007669"/>
    <property type="project" value="UniProtKB-SubCell"/>
</dbReference>
<comment type="subcellular location">
    <subcellularLocation>
        <location evidence="1">Peroxisome</location>
    </subcellularLocation>
</comment>
<dbReference type="SUPFAM" id="SSF56801">
    <property type="entry name" value="Acetyl-CoA synthetase-like"/>
    <property type="match status" value="1"/>
</dbReference>
<keyword evidence="4" id="KW-0576">Peroxisome</keyword>
<evidence type="ECO:0000259" key="5">
    <source>
        <dbReference type="Pfam" id="PF00501"/>
    </source>
</evidence>
<gene>
    <name evidence="7" type="ORF">RI129_011309</name>
</gene>
<evidence type="ECO:0000256" key="1">
    <source>
        <dbReference type="ARBA" id="ARBA00004275"/>
    </source>
</evidence>
<dbReference type="PROSITE" id="PS00455">
    <property type="entry name" value="AMP_BINDING"/>
    <property type="match status" value="1"/>
</dbReference>
<comment type="similarity">
    <text evidence="2">Belongs to the ATP-dependent AMP-binding enzyme family.</text>
</comment>
<dbReference type="PANTHER" id="PTHR24096:SF149">
    <property type="entry name" value="AMP-BINDING DOMAIN-CONTAINING PROTEIN-RELATED"/>
    <property type="match status" value="1"/>
</dbReference>
<dbReference type="Gene3D" id="3.30.300.30">
    <property type="match status" value="1"/>
</dbReference>
<evidence type="ECO:0000313" key="7">
    <source>
        <dbReference type="EMBL" id="KAK5640498.1"/>
    </source>
</evidence>
<sequence length="536" mass="59510">MNSNYEEEFVIKGPKGGYVLEPKGMGYAFFQNMSRNSNLVAQVDGVSGVKDTYGNLLERCISTALRMRQIGIKPKDVITMCSLNHLNSCVPVIAALFVGAVPACLDPLLSLIDIVHLLKQVTPKLVFVDQKSIELIENALGQAEVETNIVMFGESEKYMEFREFVTENQNGDFLPYEIGDNRETAFIMFSSGTTGKPKGICLSHRGLLGQGNNLIGLLFETTLIYASYYWISSVSILFAAVQSGSCRVIVPPFVPRTFWKLVDRFSVTCIFLAPTQTIAILKNGRPKDTNTAHLHGILIGGGSLSAQNLKELRELFPGTYSSITFGQTECSGLSLDFNRSDPKEVALMLTKPGSSGLLCPDFSCKIVDPDSGKVLGPNQKGEICFKGDCVMNGYYNLDSSEAWYADGWMRSGDIGYYDEDRCFYVVDRIKEMLKFNSYHIAPSFIENTLMTHSKIRMAVVIGIPSDEHGDLPLGVVCLKDGSEDVTEEDIVKYVEERIDDRYRLRGGVKFVNTFPLTVSGKIRKNYLKQLVLSEQI</sequence>
<evidence type="ECO:0000256" key="4">
    <source>
        <dbReference type="ARBA" id="ARBA00023140"/>
    </source>
</evidence>
<dbReference type="Gene3D" id="3.40.50.12780">
    <property type="entry name" value="N-terminal domain of ligase-like"/>
    <property type="match status" value="1"/>
</dbReference>
<dbReference type="PANTHER" id="PTHR24096">
    <property type="entry name" value="LONG-CHAIN-FATTY-ACID--COA LIGASE"/>
    <property type="match status" value="1"/>
</dbReference>
<evidence type="ECO:0000256" key="3">
    <source>
        <dbReference type="ARBA" id="ARBA00022598"/>
    </source>
</evidence>
<dbReference type="AlphaFoldDB" id="A0AAN7V595"/>
<dbReference type="InterPro" id="IPR042099">
    <property type="entry name" value="ANL_N_sf"/>
</dbReference>
<feature type="domain" description="AMP-dependent synthetase/ligase" evidence="5">
    <location>
        <begin position="30"/>
        <end position="395"/>
    </location>
</feature>
<name>A0AAN7V595_9COLE</name>
<organism evidence="7 8">
    <name type="scientific">Pyrocoelia pectoralis</name>
    <dbReference type="NCBI Taxonomy" id="417401"/>
    <lineage>
        <taxon>Eukaryota</taxon>
        <taxon>Metazoa</taxon>
        <taxon>Ecdysozoa</taxon>
        <taxon>Arthropoda</taxon>
        <taxon>Hexapoda</taxon>
        <taxon>Insecta</taxon>
        <taxon>Pterygota</taxon>
        <taxon>Neoptera</taxon>
        <taxon>Endopterygota</taxon>
        <taxon>Coleoptera</taxon>
        <taxon>Polyphaga</taxon>
        <taxon>Elateriformia</taxon>
        <taxon>Elateroidea</taxon>
        <taxon>Lampyridae</taxon>
        <taxon>Lampyrinae</taxon>
        <taxon>Pyrocoelia</taxon>
    </lineage>
</organism>
<reference evidence="7 8" key="1">
    <citation type="journal article" date="2024" name="Insects">
        <title>An Improved Chromosome-Level Genome Assembly of the Firefly Pyrocoelia pectoralis.</title>
        <authorList>
            <person name="Fu X."/>
            <person name="Meyer-Rochow V.B."/>
            <person name="Ballantyne L."/>
            <person name="Zhu X."/>
        </authorList>
    </citation>
    <scope>NUCLEOTIDE SEQUENCE [LARGE SCALE GENOMIC DNA]</scope>
    <source>
        <strain evidence="7">XCY_ONT2</strain>
    </source>
</reference>
<accession>A0AAN7V595</accession>
<evidence type="ECO:0000259" key="6">
    <source>
        <dbReference type="Pfam" id="PF13193"/>
    </source>
</evidence>
<dbReference type="GO" id="GO:0016405">
    <property type="term" value="F:CoA-ligase activity"/>
    <property type="evidence" value="ECO:0007669"/>
    <property type="project" value="TreeGrafter"/>
</dbReference>
<dbReference type="Pfam" id="PF00501">
    <property type="entry name" value="AMP-binding"/>
    <property type="match status" value="1"/>
</dbReference>
<evidence type="ECO:0000313" key="8">
    <source>
        <dbReference type="Proteomes" id="UP001329430"/>
    </source>
</evidence>
<dbReference type="InterPro" id="IPR000873">
    <property type="entry name" value="AMP-dep_synth/lig_dom"/>
</dbReference>
<evidence type="ECO:0000256" key="2">
    <source>
        <dbReference type="ARBA" id="ARBA00006432"/>
    </source>
</evidence>
<proteinExistence type="inferred from homology"/>
<dbReference type="Pfam" id="PF13193">
    <property type="entry name" value="AMP-binding_C"/>
    <property type="match status" value="1"/>
</dbReference>
<dbReference type="Proteomes" id="UP001329430">
    <property type="component" value="Chromosome 8"/>
</dbReference>
<protein>
    <recommendedName>
        <fullName evidence="9">Luciferin 4-monooxygenase</fullName>
    </recommendedName>
</protein>
<feature type="domain" description="AMP-binding enzyme C-terminal" evidence="6">
    <location>
        <begin position="445"/>
        <end position="521"/>
    </location>
</feature>